<feature type="region of interest" description="Disordered" evidence="4">
    <location>
        <begin position="569"/>
        <end position="605"/>
    </location>
</feature>
<feature type="region of interest" description="Disordered" evidence="4">
    <location>
        <begin position="146"/>
        <end position="178"/>
    </location>
</feature>
<keyword evidence="2" id="KW-0963">Cytoplasm</keyword>
<accession>A0AAN9VQD6</accession>
<protein>
    <recommendedName>
        <fullName evidence="5">Cytohesin Ubiquitin Protein Inducing domain-containing protein</fullName>
    </recommendedName>
</protein>
<comment type="subcellular location">
    <subcellularLocation>
        <location evidence="1">Cytoplasm</location>
    </subcellularLocation>
</comment>
<evidence type="ECO:0000256" key="3">
    <source>
        <dbReference type="ARBA" id="ARBA00023054"/>
    </source>
</evidence>
<feature type="compositionally biased region" description="Polar residues" evidence="4">
    <location>
        <begin position="712"/>
        <end position="722"/>
    </location>
</feature>
<dbReference type="Pfam" id="PF11819">
    <property type="entry name" value="CUPID"/>
    <property type="match status" value="1"/>
</dbReference>
<organism evidence="6 7">
    <name type="scientific">Gryllus longicercus</name>
    <dbReference type="NCBI Taxonomy" id="2509291"/>
    <lineage>
        <taxon>Eukaryota</taxon>
        <taxon>Metazoa</taxon>
        <taxon>Ecdysozoa</taxon>
        <taxon>Arthropoda</taxon>
        <taxon>Hexapoda</taxon>
        <taxon>Insecta</taxon>
        <taxon>Pterygota</taxon>
        <taxon>Neoptera</taxon>
        <taxon>Polyneoptera</taxon>
        <taxon>Orthoptera</taxon>
        <taxon>Ensifera</taxon>
        <taxon>Gryllidea</taxon>
        <taxon>Grylloidea</taxon>
        <taxon>Gryllidae</taxon>
        <taxon>Gryllinae</taxon>
        <taxon>Gryllus</taxon>
    </lineage>
</organism>
<dbReference type="AlphaFoldDB" id="A0AAN9VQD6"/>
<evidence type="ECO:0000256" key="1">
    <source>
        <dbReference type="ARBA" id="ARBA00004496"/>
    </source>
</evidence>
<feature type="compositionally biased region" description="Low complexity" evidence="4">
    <location>
        <begin position="435"/>
        <end position="445"/>
    </location>
</feature>
<evidence type="ECO:0000256" key="4">
    <source>
        <dbReference type="SAM" id="MobiDB-lite"/>
    </source>
</evidence>
<feature type="region of interest" description="Disordered" evidence="4">
    <location>
        <begin position="432"/>
        <end position="471"/>
    </location>
</feature>
<keyword evidence="7" id="KW-1185">Reference proteome</keyword>
<feature type="compositionally biased region" description="Basic and acidic residues" evidence="4">
    <location>
        <begin position="515"/>
        <end position="525"/>
    </location>
</feature>
<feature type="region of interest" description="Disordered" evidence="4">
    <location>
        <begin position="673"/>
        <end position="778"/>
    </location>
</feature>
<dbReference type="PANTHER" id="PTHR46079">
    <property type="entry name" value="FERM DOMAIN-CONTAINING PROTEIN 4"/>
    <property type="match status" value="1"/>
</dbReference>
<dbReference type="InterPro" id="IPR021774">
    <property type="entry name" value="CUPID"/>
</dbReference>
<feature type="compositionally biased region" description="Polar residues" evidence="4">
    <location>
        <begin position="457"/>
        <end position="471"/>
    </location>
</feature>
<evidence type="ECO:0000259" key="5">
    <source>
        <dbReference type="Pfam" id="PF11819"/>
    </source>
</evidence>
<evidence type="ECO:0000313" key="6">
    <source>
        <dbReference type="EMBL" id="KAK7864887.1"/>
    </source>
</evidence>
<dbReference type="EMBL" id="JAZDUA010000191">
    <property type="protein sequence ID" value="KAK7864887.1"/>
    <property type="molecule type" value="Genomic_DNA"/>
</dbReference>
<feature type="compositionally biased region" description="Low complexity" evidence="4">
    <location>
        <begin position="590"/>
        <end position="603"/>
    </location>
</feature>
<dbReference type="InterPro" id="IPR047176">
    <property type="entry name" value="FRMD4A/B"/>
</dbReference>
<dbReference type="GO" id="GO:0090162">
    <property type="term" value="P:establishment of epithelial cell polarity"/>
    <property type="evidence" value="ECO:0007669"/>
    <property type="project" value="InterPro"/>
</dbReference>
<feature type="region of interest" description="Disordered" evidence="4">
    <location>
        <begin position="494"/>
        <end position="555"/>
    </location>
</feature>
<keyword evidence="3" id="KW-0175">Coiled coil</keyword>
<name>A0AAN9VQD6_9ORTH</name>
<reference evidence="6 7" key="1">
    <citation type="submission" date="2024-03" db="EMBL/GenBank/DDBJ databases">
        <title>The genome assembly and annotation of the cricket Gryllus longicercus Weissman &amp; Gray.</title>
        <authorList>
            <person name="Szrajer S."/>
            <person name="Gray D."/>
            <person name="Ylla G."/>
        </authorList>
    </citation>
    <scope>NUCLEOTIDE SEQUENCE [LARGE SCALE GENOMIC DNA]</scope>
    <source>
        <strain evidence="6">DAG 2021-001</strain>
        <tissue evidence="6">Whole body minus gut</tissue>
    </source>
</reference>
<dbReference type="GO" id="GO:0005737">
    <property type="term" value="C:cytoplasm"/>
    <property type="evidence" value="ECO:0007669"/>
    <property type="project" value="UniProtKB-SubCell"/>
</dbReference>
<evidence type="ECO:0000313" key="7">
    <source>
        <dbReference type="Proteomes" id="UP001378592"/>
    </source>
</evidence>
<sequence>MSDSGRSTSQLLASLQARKDTLEAKLHDKTQELKTLCIKEAELTGFLPPEIPLEPGESPPQFRRRVGTAFTYPENLINNNNVKTKEEETLAALELEYKIQKDIADAALGMANDSSLSKAVRRKHRQVYQKIQRRLADLETKLHHVQQSLGRSVKPQQFKQRKKPRPPLDNDADNQEQDPILHDEGISLSPIGPLHQELETDNVNHRFHDIGRSRHLHHDGNVQVLQTGMWHSSSFNGLSAPVNQDNKAYLRHAAAAAYHHHHHHRQYPNQHYSTLPTTAELGYMVQRERLDPGCSLPGYWLRYETDVENVPYTTLSRASQMHQMYPAAVEGIEHRDHVLKEPSHCTMAQNPELASVHSHMQIEKDRFGSLDRGYTRTSHSSSSPCLEAYGVDDISMQVQKMPPLGSNTAYYSAAPPHASVDPGIDVRRQYVAPHSRTSASTSSSTENRPLGGGALLPSQTYPEHSLGVNNQGLTRTQSLGSVETSASVMQSHVSINGDTRSVKDQQRFAPPSDTLIRKQKEKEWYETSLDSTPCSHLPAPVQRSCPPSRRPSGHSLSEMKIMSAVQDVSAHNPKNDVPVADSVPNDHISDVSSDLSRSSSNVSNDHHANYHTLQAKCQEMVSPENFDTVVPFESPKNHMVVQAGKWQPYREVTKPFEMADFYKYSTKFRKHMANSQTGPWSGQPPVHAPHPHSGTVHSSPHHSVNDVYHPPVQNNTVYSQARTSPSSNSPTPQQKGIYQPLQPMTCQPLDPASTAGSSRSRVVGSEPSADGKRAGNGKSLADAFSTEMLEWYQDQSVPRSATLV</sequence>
<feature type="domain" description="Cytohesin Ubiquitin Protein Inducing" evidence="5">
    <location>
        <begin position="8"/>
        <end position="118"/>
    </location>
</feature>
<evidence type="ECO:0000256" key="2">
    <source>
        <dbReference type="ARBA" id="ARBA00022490"/>
    </source>
</evidence>
<feature type="compositionally biased region" description="Low complexity" evidence="4">
    <location>
        <begin position="723"/>
        <end position="732"/>
    </location>
</feature>
<comment type="caution">
    <text evidence="6">The sequence shown here is derived from an EMBL/GenBank/DDBJ whole genome shotgun (WGS) entry which is preliminary data.</text>
</comment>
<proteinExistence type="predicted"/>
<dbReference type="Proteomes" id="UP001378592">
    <property type="component" value="Unassembled WGS sequence"/>
</dbReference>
<dbReference type="PANTHER" id="PTHR46079:SF2">
    <property type="entry name" value="FERM DOMAIN-CONTAINING PROTEIN"/>
    <property type="match status" value="1"/>
</dbReference>
<gene>
    <name evidence="6" type="ORF">R5R35_001978</name>
</gene>